<dbReference type="Pfam" id="PF00196">
    <property type="entry name" value="GerE"/>
    <property type="match status" value="1"/>
</dbReference>
<dbReference type="GO" id="GO:0006355">
    <property type="term" value="P:regulation of DNA-templated transcription"/>
    <property type="evidence" value="ECO:0007669"/>
    <property type="project" value="InterPro"/>
</dbReference>
<dbReference type="SUPFAM" id="SSF55781">
    <property type="entry name" value="GAF domain-like"/>
    <property type="match status" value="1"/>
</dbReference>
<dbReference type="Gene3D" id="1.10.10.10">
    <property type="entry name" value="Winged helix-like DNA-binding domain superfamily/Winged helix DNA-binding domain"/>
    <property type="match status" value="1"/>
</dbReference>
<dbReference type="Gene3D" id="3.30.450.40">
    <property type="match status" value="1"/>
</dbReference>
<dbReference type="GO" id="GO:0003677">
    <property type="term" value="F:DNA binding"/>
    <property type="evidence" value="ECO:0007669"/>
    <property type="project" value="UniProtKB-KW"/>
</dbReference>
<dbReference type="InterPro" id="IPR003018">
    <property type="entry name" value="GAF"/>
</dbReference>
<evidence type="ECO:0000313" key="6">
    <source>
        <dbReference type="Proteomes" id="UP000240653"/>
    </source>
</evidence>
<name>A0A2P7RSI9_9HYPH</name>
<evidence type="ECO:0000256" key="1">
    <source>
        <dbReference type="ARBA" id="ARBA00023015"/>
    </source>
</evidence>
<dbReference type="Proteomes" id="UP000240653">
    <property type="component" value="Unassembled WGS sequence"/>
</dbReference>
<sequence length="262" mass="28734">MVEHSTLLVKTVRRYLKLAGSRSIVALGENFISALHPALGPGAVAIYLMADSQPELVYSDETPEGLLAEYDHGGSARDPMLDHVLGTGVPIDNIAMQQEPDWLAGGNDEFLRKWGFGHCMAGPVLLDRRAVAVVYVARKKAAGAYTRTELEFLEAACFSASLALEVMSETGYLDEKDQERIRGARARKEPTKVPRAVALLPPRAAQVAELLCKGLTNKEIARQLNISAYTVKDHVSALCHRFDVSNRTELVHKFMLNEAYGS</sequence>
<evidence type="ECO:0000256" key="3">
    <source>
        <dbReference type="ARBA" id="ARBA00023163"/>
    </source>
</evidence>
<dbReference type="SMART" id="SM00421">
    <property type="entry name" value="HTH_LUXR"/>
    <property type="match status" value="1"/>
</dbReference>
<dbReference type="CDD" id="cd06170">
    <property type="entry name" value="LuxR_C_like"/>
    <property type="match status" value="1"/>
</dbReference>
<accession>A0A2P7RSI9</accession>
<dbReference type="Pfam" id="PF01590">
    <property type="entry name" value="GAF"/>
    <property type="match status" value="1"/>
</dbReference>
<dbReference type="PROSITE" id="PS00622">
    <property type="entry name" value="HTH_LUXR_1"/>
    <property type="match status" value="1"/>
</dbReference>
<protein>
    <recommendedName>
        <fullName evidence="4">HTH luxR-type domain-containing protein</fullName>
    </recommendedName>
</protein>
<evidence type="ECO:0000313" key="5">
    <source>
        <dbReference type="EMBL" id="PSJ53197.1"/>
    </source>
</evidence>
<evidence type="ECO:0000259" key="4">
    <source>
        <dbReference type="PROSITE" id="PS50043"/>
    </source>
</evidence>
<dbReference type="InterPro" id="IPR036388">
    <property type="entry name" value="WH-like_DNA-bd_sf"/>
</dbReference>
<dbReference type="OrthoDB" id="9782655at2"/>
<dbReference type="EMBL" id="PXYL01000030">
    <property type="protein sequence ID" value="PSJ53197.1"/>
    <property type="molecule type" value="Genomic_DNA"/>
</dbReference>
<gene>
    <name evidence="5" type="ORF">C7I85_28145</name>
</gene>
<proteinExistence type="predicted"/>
<dbReference type="InterPro" id="IPR000792">
    <property type="entry name" value="Tscrpt_reg_LuxR_C"/>
</dbReference>
<dbReference type="PANTHER" id="PTHR44688:SF16">
    <property type="entry name" value="DNA-BINDING TRANSCRIPTIONAL ACTIVATOR DEVR_DOSR"/>
    <property type="match status" value="1"/>
</dbReference>
<dbReference type="InterPro" id="IPR029016">
    <property type="entry name" value="GAF-like_dom_sf"/>
</dbReference>
<reference evidence="5 6" key="1">
    <citation type="submission" date="2018-03" db="EMBL/GenBank/DDBJ databases">
        <title>The draft genome of Mesorhizobium soli JCM 19897.</title>
        <authorList>
            <person name="Li L."/>
            <person name="Liu L."/>
            <person name="Liang L."/>
            <person name="Wang T."/>
            <person name="Zhang X."/>
        </authorList>
    </citation>
    <scope>NUCLEOTIDE SEQUENCE [LARGE SCALE GENOMIC DNA]</scope>
    <source>
        <strain evidence="5 6">JCM 19897</strain>
    </source>
</reference>
<dbReference type="PROSITE" id="PS50043">
    <property type="entry name" value="HTH_LUXR_2"/>
    <property type="match status" value="1"/>
</dbReference>
<dbReference type="AlphaFoldDB" id="A0A2P7RSI9"/>
<keyword evidence="1" id="KW-0805">Transcription regulation</keyword>
<comment type="caution">
    <text evidence="5">The sequence shown here is derived from an EMBL/GenBank/DDBJ whole genome shotgun (WGS) entry which is preliminary data.</text>
</comment>
<dbReference type="InterPro" id="IPR016032">
    <property type="entry name" value="Sig_transdc_resp-reg_C-effctor"/>
</dbReference>
<organism evidence="5 6">
    <name type="scientific">Pseudaminobacter soli</name>
    <name type="common">ex Li et al. 2025</name>
    <dbReference type="NCBI Taxonomy" id="1295366"/>
    <lineage>
        <taxon>Bacteria</taxon>
        <taxon>Pseudomonadati</taxon>
        <taxon>Pseudomonadota</taxon>
        <taxon>Alphaproteobacteria</taxon>
        <taxon>Hyphomicrobiales</taxon>
        <taxon>Phyllobacteriaceae</taxon>
        <taxon>Pseudaminobacter</taxon>
    </lineage>
</organism>
<evidence type="ECO:0000256" key="2">
    <source>
        <dbReference type="ARBA" id="ARBA00023125"/>
    </source>
</evidence>
<dbReference type="RefSeq" id="WP_106727314.1">
    <property type="nucleotide sequence ID" value="NZ_PXYL01000030.1"/>
</dbReference>
<feature type="domain" description="HTH luxR-type" evidence="4">
    <location>
        <begin position="193"/>
        <end position="258"/>
    </location>
</feature>
<dbReference type="PANTHER" id="PTHR44688">
    <property type="entry name" value="DNA-BINDING TRANSCRIPTIONAL ACTIVATOR DEVR_DOSR"/>
    <property type="match status" value="1"/>
</dbReference>
<keyword evidence="3" id="KW-0804">Transcription</keyword>
<dbReference type="SUPFAM" id="SSF46894">
    <property type="entry name" value="C-terminal effector domain of the bipartite response regulators"/>
    <property type="match status" value="1"/>
</dbReference>
<keyword evidence="2" id="KW-0238">DNA-binding</keyword>
<dbReference type="PRINTS" id="PR00038">
    <property type="entry name" value="HTHLUXR"/>
</dbReference>
<keyword evidence="6" id="KW-1185">Reference proteome</keyword>